<evidence type="ECO:0000313" key="2">
    <source>
        <dbReference type="Proteomes" id="UP001228581"/>
    </source>
</evidence>
<comment type="caution">
    <text evidence="1">The sequence shown here is derived from an EMBL/GenBank/DDBJ whole genome shotgun (WGS) entry which is preliminary data.</text>
</comment>
<keyword evidence="2" id="KW-1185">Reference proteome</keyword>
<accession>A0ABT7CVX8</accession>
<dbReference type="RefSeq" id="WP_314003406.1">
    <property type="nucleotide sequence ID" value="NZ_JASJOT010000034.1"/>
</dbReference>
<reference evidence="1 2" key="1">
    <citation type="submission" date="2023-05" db="EMBL/GenBank/DDBJ databases">
        <authorList>
            <person name="Zhang X."/>
        </authorList>
    </citation>
    <scope>NUCLEOTIDE SEQUENCE [LARGE SCALE GENOMIC DNA]</scope>
    <source>
        <strain evidence="1 2">DM2B3-1</strain>
    </source>
</reference>
<dbReference type="Proteomes" id="UP001228581">
    <property type="component" value="Unassembled WGS sequence"/>
</dbReference>
<dbReference type="EMBL" id="JASJOT010000034">
    <property type="protein sequence ID" value="MDJ1497661.1"/>
    <property type="molecule type" value="Genomic_DNA"/>
</dbReference>
<name>A0ABT7CVX8_9BACT</name>
<dbReference type="PROSITE" id="PS51257">
    <property type="entry name" value="PROKAR_LIPOPROTEIN"/>
    <property type="match status" value="1"/>
</dbReference>
<evidence type="ECO:0008006" key="3">
    <source>
        <dbReference type="Google" id="ProtNLM"/>
    </source>
</evidence>
<evidence type="ECO:0000313" key="1">
    <source>
        <dbReference type="EMBL" id="MDJ1497661.1"/>
    </source>
</evidence>
<protein>
    <recommendedName>
        <fullName evidence="3">Peptidase C51 domain-containing protein</fullName>
    </recommendedName>
</protein>
<gene>
    <name evidence="1" type="ORF">QNI19_32275</name>
</gene>
<organism evidence="1 2">
    <name type="scientific">Xanthocytophaga flava</name>
    <dbReference type="NCBI Taxonomy" id="3048013"/>
    <lineage>
        <taxon>Bacteria</taxon>
        <taxon>Pseudomonadati</taxon>
        <taxon>Bacteroidota</taxon>
        <taxon>Cytophagia</taxon>
        <taxon>Cytophagales</taxon>
        <taxon>Rhodocytophagaceae</taxon>
        <taxon>Xanthocytophaga</taxon>
    </lineage>
</organism>
<proteinExistence type="predicted"/>
<sequence>MTTYSARYFVCILTCCFFLAACLLPVPWIVCIAASDVFGRNHSFITNSGANTEKIIQGISANDITVEGLPEDSLSQANQQIIELIEKNGKRLAPTYKQANCTEFMTRFLSLIYTLTPKQKQQINIVTDQPLDSICAHIARFDYRPEYKGVCHFITDNKLGQAVWDLQDVQAGDLIQFWWLGGQTGHCGVIKEINLDKGYFTMYGSTPKEGFGVSTYPILADLYFFIARITKLPDSCK</sequence>